<feature type="modified residue" description="4-aspartylphosphate" evidence="3">
    <location>
        <position position="58"/>
    </location>
</feature>
<evidence type="ECO:0000259" key="5">
    <source>
        <dbReference type="PROSITE" id="PS50110"/>
    </source>
</evidence>
<dbReference type="Gene3D" id="3.40.50.2300">
    <property type="match status" value="1"/>
</dbReference>
<dbReference type="InterPro" id="IPR016032">
    <property type="entry name" value="Sig_transdc_resp-reg_C-effctor"/>
</dbReference>
<organism evidence="6 7">
    <name type="scientific">Flaviramulus aquimarinus</name>
    <dbReference type="NCBI Taxonomy" id="1170456"/>
    <lineage>
        <taxon>Bacteria</taxon>
        <taxon>Pseudomonadati</taxon>
        <taxon>Bacteroidota</taxon>
        <taxon>Flavobacteriia</taxon>
        <taxon>Flavobacteriales</taxon>
        <taxon>Flavobacteriaceae</taxon>
        <taxon>Flaviramulus</taxon>
    </lineage>
</organism>
<dbReference type="InterPro" id="IPR000792">
    <property type="entry name" value="Tscrpt_reg_LuxR_C"/>
</dbReference>
<evidence type="ECO:0000313" key="6">
    <source>
        <dbReference type="EMBL" id="GAA4895740.1"/>
    </source>
</evidence>
<dbReference type="PANTHER" id="PTHR43214">
    <property type="entry name" value="TWO-COMPONENT RESPONSE REGULATOR"/>
    <property type="match status" value="1"/>
</dbReference>
<dbReference type="InterPro" id="IPR036388">
    <property type="entry name" value="WH-like_DNA-bd_sf"/>
</dbReference>
<dbReference type="SMART" id="SM00421">
    <property type="entry name" value="HTH_LUXR"/>
    <property type="match status" value="1"/>
</dbReference>
<accession>A0ABP9F859</accession>
<dbReference type="PRINTS" id="PR00038">
    <property type="entry name" value="HTHLUXR"/>
</dbReference>
<evidence type="ECO:0000256" key="3">
    <source>
        <dbReference type="PROSITE-ProRule" id="PRU00169"/>
    </source>
</evidence>
<dbReference type="InterPro" id="IPR011006">
    <property type="entry name" value="CheY-like_superfamily"/>
</dbReference>
<dbReference type="SUPFAM" id="SSF52172">
    <property type="entry name" value="CheY-like"/>
    <property type="match status" value="1"/>
</dbReference>
<dbReference type="PANTHER" id="PTHR43214:SF43">
    <property type="entry name" value="TWO-COMPONENT RESPONSE REGULATOR"/>
    <property type="match status" value="1"/>
</dbReference>
<dbReference type="InterPro" id="IPR058245">
    <property type="entry name" value="NreC/VraR/RcsB-like_REC"/>
</dbReference>
<dbReference type="CDD" id="cd06170">
    <property type="entry name" value="LuxR_C_like"/>
    <property type="match status" value="1"/>
</dbReference>
<gene>
    <name evidence="6" type="primary">uvrY</name>
    <name evidence="6" type="ORF">GCM10023311_20610</name>
</gene>
<dbReference type="PROSITE" id="PS50110">
    <property type="entry name" value="RESPONSE_REGULATORY"/>
    <property type="match status" value="1"/>
</dbReference>
<name>A0ABP9F859_9FLAO</name>
<dbReference type="CDD" id="cd17535">
    <property type="entry name" value="REC_NarL-like"/>
    <property type="match status" value="1"/>
</dbReference>
<dbReference type="Gene3D" id="1.10.10.10">
    <property type="entry name" value="Winged helix-like DNA-binding domain superfamily/Winged helix DNA-binding domain"/>
    <property type="match status" value="1"/>
</dbReference>
<evidence type="ECO:0000259" key="4">
    <source>
        <dbReference type="PROSITE" id="PS50043"/>
    </source>
</evidence>
<evidence type="ECO:0000256" key="2">
    <source>
        <dbReference type="ARBA" id="ARBA00023125"/>
    </source>
</evidence>
<feature type="domain" description="Response regulatory" evidence="5">
    <location>
        <begin position="6"/>
        <end position="126"/>
    </location>
</feature>
<protein>
    <submittedName>
        <fullName evidence="6">UvrY/SirA/GacA family response regulator transcription factor</fullName>
    </submittedName>
</protein>
<reference evidence="7" key="1">
    <citation type="journal article" date="2019" name="Int. J. Syst. Evol. Microbiol.">
        <title>The Global Catalogue of Microorganisms (GCM) 10K type strain sequencing project: providing services to taxonomists for standard genome sequencing and annotation.</title>
        <authorList>
            <consortium name="The Broad Institute Genomics Platform"/>
            <consortium name="The Broad Institute Genome Sequencing Center for Infectious Disease"/>
            <person name="Wu L."/>
            <person name="Ma J."/>
        </authorList>
    </citation>
    <scope>NUCLEOTIDE SEQUENCE [LARGE SCALE GENOMIC DNA]</scope>
    <source>
        <strain evidence="7">JCM 18274</strain>
    </source>
</reference>
<feature type="domain" description="HTH luxR-type" evidence="4">
    <location>
        <begin position="141"/>
        <end position="206"/>
    </location>
</feature>
<proteinExistence type="predicted"/>
<evidence type="ECO:0000256" key="1">
    <source>
        <dbReference type="ARBA" id="ARBA00022553"/>
    </source>
</evidence>
<keyword evidence="1 3" id="KW-0597">Phosphoprotein</keyword>
<dbReference type="SMART" id="SM00448">
    <property type="entry name" value="REC"/>
    <property type="match status" value="1"/>
</dbReference>
<evidence type="ECO:0000313" key="7">
    <source>
        <dbReference type="Proteomes" id="UP001500433"/>
    </source>
</evidence>
<dbReference type="Pfam" id="PF00196">
    <property type="entry name" value="GerE"/>
    <property type="match status" value="1"/>
</dbReference>
<dbReference type="PROSITE" id="PS50043">
    <property type="entry name" value="HTH_LUXR_2"/>
    <property type="match status" value="1"/>
</dbReference>
<keyword evidence="7" id="KW-1185">Reference proteome</keyword>
<dbReference type="RefSeq" id="WP_345274062.1">
    <property type="nucleotide sequence ID" value="NZ_BAABJH010000002.1"/>
</dbReference>
<keyword evidence="2" id="KW-0238">DNA-binding</keyword>
<dbReference type="Pfam" id="PF00072">
    <property type="entry name" value="Response_reg"/>
    <property type="match status" value="1"/>
</dbReference>
<comment type="caution">
    <text evidence="6">The sequence shown here is derived from an EMBL/GenBank/DDBJ whole genome shotgun (WGS) entry which is preliminary data.</text>
</comment>
<dbReference type="SUPFAM" id="SSF46894">
    <property type="entry name" value="C-terminal effector domain of the bipartite response regulators"/>
    <property type="match status" value="1"/>
</dbReference>
<dbReference type="InterPro" id="IPR039420">
    <property type="entry name" value="WalR-like"/>
</dbReference>
<dbReference type="EMBL" id="BAABJH010000002">
    <property type="protein sequence ID" value="GAA4895740.1"/>
    <property type="molecule type" value="Genomic_DNA"/>
</dbReference>
<dbReference type="InterPro" id="IPR001789">
    <property type="entry name" value="Sig_transdc_resp-reg_receiver"/>
</dbReference>
<sequence>MITAINILIVDDSVIFSQGLASLLEQYPKYVKSIKIAHNYKQAMTVLEHEKVDLLILDLNFESEDYNGFSIAKKVKALYTKVKIIILTQQAKIDNYEILINDIDVDGYLDKQLGIEETLEALECVAKGEKYVDKNIKSMLEIGKWLDISNREKDVIGLLSKGFTQKEIADKLFISSRTVETHIKNLTNKIEAKNTTQLIAIYTKYKEGNRENTY</sequence>
<dbReference type="Proteomes" id="UP001500433">
    <property type="component" value="Unassembled WGS sequence"/>
</dbReference>